<accession>A0ABW7G4Y0</accession>
<dbReference type="EMBL" id="JBIGIA010000006">
    <property type="protein sequence ID" value="MFG6456967.1"/>
    <property type="molecule type" value="Genomic_DNA"/>
</dbReference>
<dbReference type="Proteomes" id="UP001606305">
    <property type="component" value="Unassembled WGS sequence"/>
</dbReference>
<sequence length="68" mass="7086">MTLALTSDGKIDLIDAASTVDVAATNAADREAPKGLNMTDYLSSIDESFWLAISTSCGAEDVSSRSSQ</sequence>
<name>A0ABW7G4Y0_9BURK</name>
<evidence type="ECO:0000313" key="1">
    <source>
        <dbReference type="EMBL" id="MFG6456967.1"/>
    </source>
</evidence>
<gene>
    <name evidence="1" type="ORF">ACG00X_08990</name>
</gene>
<dbReference type="RefSeq" id="WP_394487785.1">
    <property type="nucleotide sequence ID" value="NZ_JBIGIA010000006.1"/>
</dbReference>
<proteinExistence type="predicted"/>
<organism evidence="1 2">
    <name type="scientific">Pelomonas nitida</name>
    <dbReference type="NCBI Taxonomy" id="3299027"/>
    <lineage>
        <taxon>Bacteria</taxon>
        <taxon>Pseudomonadati</taxon>
        <taxon>Pseudomonadota</taxon>
        <taxon>Betaproteobacteria</taxon>
        <taxon>Burkholderiales</taxon>
        <taxon>Sphaerotilaceae</taxon>
        <taxon>Roseateles</taxon>
    </lineage>
</organism>
<keyword evidence="2" id="KW-1185">Reference proteome</keyword>
<evidence type="ECO:0000313" key="2">
    <source>
        <dbReference type="Proteomes" id="UP001606305"/>
    </source>
</evidence>
<protein>
    <submittedName>
        <fullName evidence="1">Uncharacterized protein</fullName>
    </submittedName>
</protein>
<reference evidence="1 2" key="1">
    <citation type="submission" date="2024-09" db="EMBL/GenBank/DDBJ databases">
        <title>Novel species of the genus Pelomonas and Roseateles isolated from streams.</title>
        <authorList>
            <person name="Lu H."/>
        </authorList>
    </citation>
    <scope>NUCLEOTIDE SEQUENCE [LARGE SCALE GENOMIC DNA]</scope>
    <source>
        <strain evidence="1 2">BYS96W</strain>
    </source>
</reference>
<comment type="caution">
    <text evidence="1">The sequence shown here is derived from an EMBL/GenBank/DDBJ whole genome shotgun (WGS) entry which is preliminary data.</text>
</comment>